<evidence type="ECO:0000256" key="11">
    <source>
        <dbReference type="HAMAP-Rule" id="MF_00276"/>
    </source>
</evidence>
<dbReference type="STRING" id="284581.AMD01_02730"/>
<keyword evidence="12" id="KW-0378">Hydrolase</keyword>
<name>A0A0M0LHW5_9BACI</name>
<dbReference type="Proteomes" id="UP000037558">
    <property type="component" value="Unassembled WGS sequence"/>
</dbReference>
<keyword evidence="8 11" id="KW-1133">Transmembrane helix</keyword>
<dbReference type="OrthoDB" id="9809491at2"/>
<comment type="function">
    <text evidence="11">Part of the high-affinity ATP-driven potassium transport (or Kdp) system, which catalyzes the hydrolysis of ATP coupled with the electrogenic transport of potassium into the cytoplasm. This subunit acts as a catalytic chaperone that increases the ATP-binding affinity of the ATP-hydrolyzing subunit KdpB by the formation of a transient KdpB/KdpC/ATP ternary complex.</text>
</comment>
<organism evidence="12 13">
    <name type="scientific">Priestia koreensis</name>
    <dbReference type="NCBI Taxonomy" id="284581"/>
    <lineage>
        <taxon>Bacteria</taxon>
        <taxon>Bacillati</taxon>
        <taxon>Bacillota</taxon>
        <taxon>Bacilli</taxon>
        <taxon>Bacillales</taxon>
        <taxon>Bacillaceae</taxon>
        <taxon>Priestia</taxon>
    </lineage>
</organism>
<evidence type="ECO:0000256" key="1">
    <source>
        <dbReference type="ARBA" id="ARBA00022448"/>
    </source>
</evidence>
<comment type="caution">
    <text evidence="12">The sequence shown here is derived from an EMBL/GenBank/DDBJ whole genome shotgun (WGS) entry which is preliminary data.</text>
</comment>
<comment type="subcellular location">
    <subcellularLocation>
        <location evidence="11">Cell membrane</location>
        <topology evidence="11">Single-pass membrane protein</topology>
    </subcellularLocation>
</comment>
<dbReference type="GO" id="GO:0005524">
    <property type="term" value="F:ATP binding"/>
    <property type="evidence" value="ECO:0007669"/>
    <property type="project" value="UniProtKB-UniRule"/>
</dbReference>
<keyword evidence="7 11" id="KW-0630">Potassium</keyword>
<evidence type="ECO:0000313" key="12">
    <source>
        <dbReference type="EMBL" id="KOO50675.1"/>
    </source>
</evidence>
<proteinExistence type="inferred from homology"/>
<keyword evidence="4 11" id="KW-0812">Transmembrane</keyword>
<protein>
    <recommendedName>
        <fullName evidence="11">Potassium-transporting ATPase KdpC subunit</fullName>
    </recommendedName>
    <alternativeName>
        <fullName evidence="11">ATP phosphohydrolase [potassium-transporting] C chain</fullName>
    </alternativeName>
    <alternativeName>
        <fullName evidence="11">Potassium-binding and translocating subunit C</fullName>
    </alternativeName>
    <alternativeName>
        <fullName evidence="11">Potassium-translocating ATPase C chain</fullName>
    </alternativeName>
</protein>
<evidence type="ECO:0000256" key="7">
    <source>
        <dbReference type="ARBA" id="ARBA00022958"/>
    </source>
</evidence>
<keyword evidence="6 11" id="KW-0067">ATP-binding</keyword>
<dbReference type="GO" id="GO:0016787">
    <property type="term" value="F:hydrolase activity"/>
    <property type="evidence" value="ECO:0007669"/>
    <property type="project" value="UniProtKB-KW"/>
</dbReference>
<keyword evidence="13" id="KW-1185">Reference proteome</keyword>
<keyword evidence="3 11" id="KW-0633">Potassium transport</keyword>
<evidence type="ECO:0000256" key="10">
    <source>
        <dbReference type="ARBA" id="ARBA00023136"/>
    </source>
</evidence>
<dbReference type="AlphaFoldDB" id="A0A0M0LHW5"/>
<evidence type="ECO:0000256" key="8">
    <source>
        <dbReference type="ARBA" id="ARBA00022989"/>
    </source>
</evidence>
<keyword evidence="10 11" id="KW-0472">Membrane</keyword>
<evidence type="ECO:0000256" key="9">
    <source>
        <dbReference type="ARBA" id="ARBA00023065"/>
    </source>
</evidence>
<evidence type="ECO:0000256" key="5">
    <source>
        <dbReference type="ARBA" id="ARBA00022741"/>
    </source>
</evidence>
<evidence type="ECO:0000256" key="4">
    <source>
        <dbReference type="ARBA" id="ARBA00022692"/>
    </source>
</evidence>
<dbReference type="PIRSF" id="PIRSF001296">
    <property type="entry name" value="K_ATPase_KdpC"/>
    <property type="match status" value="1"/>
</dbReference>
<comment type="similarity">
    <text evidence="11">Belongs to the KdpC family.</text>
</comment>
<accession>A0A0M0LHW5</accession>
<dbReference type="HAMAP" id="MF_00276">
    <property type="entry name" value="KdpC"/>
    <property type="match status" value="1"/>
</dbReference>
<dbReference type="PANTHER" id="PTHR30042">
    <property type="entry name" value="POTASSIUM-TRANSPORTING ATPASE C CHAIN"/>
    <property type="match status" value="1"/>
</dbReference>
<dbReference type="InterPro" id="IPR003820">
    <property type="entry name" value="KdpC"/>
</dbReference>
<dbReference type="Pfam" id="PF02669">
    <property type="entry name" value="KdpC"/>
    <property type="match status" value="1"/>
</dbReference>
<dbReference type="PANTHER" id="PTHR30042:SF2">
    <property type="entry name" value="POTASSIUM-TRANSPORTING ATPASE KDPC SUBUNIT"/>
    <property type="match status" value="1"/>
</dbReference>
<keyword evidence="2 11" id="KW-1003">Cell membrane</keyword>
<dbReference type="NCBIfam" id="NF001454">
    <property type="entry name" value="PRK00315.1"/>
    <property type="match status" value="1"/>
</dbReference>
<keyword evidence="5 11" id="KW-0547">Nucleotide-binding</keyword>
<keyword evidence="9 11" id="KW-0406">Ion transport</keyword>
<dbReference type="EMBL" id="LILC01000002">
    <property type="protein sequence ID" value="KOO50675.1"/>
    <property type="molecule type" value="Genomic_DNA"/>
</dbReference>
<dbReference type="PATRIC" id="fig|284581.3.peg.823"/>
<reference evidence="13" key="1">
    <citation type="submission" date="2015-08" db="EMBL/GenBank/DDBJ databases">
        <title>Fjat-14210 dsm16467.</title>
        <authorList>
            <person name="Liu B."/>
            <person name="Wang J."/>
            <person name="Zhu Y."/>
            <person name="Liu G."/>
            <person name="Chen Q."/>
            <person name="Chen Z."/>
            <person name="Lan J."/>
            <person name="Che J."/>
            <person name="Ge C."/>
            <person name="Shi H."/>
            <person name="Pan Z."/>
            <person name="Liu X."/>
        </authorList>
    </citation>
    <scope>NUCLEOTIDE SEQUENCE [LARGE SCALE GENOMIC DNA]</scope>
    <source>
        <strain evidence="13">DSM 16467</strain>
    </source>
</reference>
<evidence type="ECO:0000256" key="2">
    <source>
        <dbReference type="ARBA" id="ARBA00022475"/>
    </source>
</evidence>
<evidence type="ECO:0000313" key="13">
    <source>
        <dbReference type="Proteomes" id="UP000037558"/>
    </source>
</evidence>
<gene>
    <name evidence="11" type="primary">kdpC</name>
    <name evidence="12" type="ORF">AMD01_02730</name>
</gene>
<sequence>MLKNLRLAVVLLLICGIVYPLGMTGIAQIIMPEKAEGSLLKNEQGKVIGSKLIGQQFKDPRYFTGRVSSINYDAAGSGSGNYAPSNQDMIDRTKKDLAMFLKENPSIKKSEVPADLLTNSGSGLDPHISPMAAKVQVPRISKERNIDEQKLYELIKKHTDGRQLGVFGDQRVNVLELNVALDQLK</sequence>
<dbReference type="RefSeq" id="WP_053399844.1">
    <property type="nucleotide sequence ID" value="NZ_LILC01000002.1"/>
</dbReference>
<dbReference type="GO" id="GO:0008556">
    <property type="term" value="F:P-type potassium transmembrane transporter activity"/>
    <property type="evidence" value="ECO:0007669"/>
    <property type="project" value="InterPro"/>
</dbReference>
<evidence type="ECO:0000256" key="6">
    <source>
        <dbReference type="ARBA" id="ARBA00022840"/>
    </source>
</evidence>
<dbReference type="GO" id="GO:0005886">
    <property type="term" value="C:plasma membrane"/>
    <property type="evidence" value="ECO:0007669"/>
    <property type="project" value="UniProtKB-SubCell"/>
</dbReference>
<comment type="subunit">
    <text evidence="11">The system is composed of three essential subunits: KdpA, KdpB and KdpC.</text>
</comment>
<keyword evidence="1 11" id="KW-0813">Transport</keyword>
<evidence type="ECO:0000256" key="3">
    <source>
        <dbReference type="ARBA" id="ARBA00022538"/>
    </source>
</evidence>
<dbReference type="NCBIfam" id="TIGR00681">
    <property type="entry name" value="kdpC"/>
    <property type="match status" value="1"/>
</dbReference>